<reference evidence="2 3" key="1">
    <citation type="submission" date="2009-12" db="EMBL/GenBank/DDBJ databases">
        <title>The draft genome of Batrachochytrium dendrobatidis.</title>
        <authorList>
            <consortium name="US DOE Joint Genome Institute (JGI-PGF)"/>
            <person name="Kuo A."/>
            <person name="Salamov A."/>
            <person name="Schmutz J."/>
            <person name="Lucas S."/>
            <person name="Pitluck S."/>
            <person name="Rosenblum E."/>
            <person name="Stajich J."/>
            <person name="Eisen M."/>
            <person name="Grigoriev I.V."/>
        </authorList>
    </citation>
    <scope>NUCLEOTIDE SEQUENCE [LARGE SCALE GENOMIC DNA]</scope>
    <source>
        <strain evidence="3">JAM81 / FGSC 10211</strain>
    </source>
</reference>
<dbReference type="GeneID" id="18243801"/>
<feature type="signal peptide" evidence="1">
    <location>
        <begin position="1"/>
        <end position="17"/>
    </location>
</feature>
<evidence type="ECO:0000313" key="2">
    <source>
        <dbReference type="EMBL" id="EGF78976.1"/>
    </source>
</evidence>
<sequence>MLFSTLIVAILAATVSARTHRGCRSNAGCPPGEQCLVLASSSRTTMCRPIGWCMKGHYCTMSQHCVVPEGSDTGHCEQN</sequence>
<keyword evidence="3" id="KW-1185">Reference proteome</keyword>
<dbReference type="EMBL" id="GL882887">
    <property type="protein sequence ID" value="EGF78976.1"/>
    <property type="molecule type" value="Genomic_DNA"/>
</dbReference>
<dbReference type="HOGENOM" id="CLU_2605647_0_0_1"/>
<keyword evidence="1" id="KW-0732">Signal</keyword>
<dbReference type="InParanoid" id="F4P725"/>
<protein>
    <submittedName>
        <fullName evidence="2">Uncharacterized protein</fullName>
    </submittedName>
</protein>
<organism evidence="2 3">
    <name type="scientific">Batrachochytrium dendrobatidis (strain JAM81 / FGSC 10211)</name>
    <name type="common">Frog chytrid fungus</name>
    <dbReference type="NCBI Taxonomy" id="684364"/>
    <lineage>
        <taxon>Eukaryota</taxon>
        <taxon>Fungi</taxon>
        <taxon>Fungi incertae sedis</taxon>
        <taxon>Chytridiomycota</taxon>
        <taxon>Chytridiomycota incertae sedis</taxon>
        <taxon>Chytridiomycetes</taxon>
        <taxon>Rhizophydiales</taxon>
        <taxon>Rhizophydiales incertae sedis</taxon>
        <taxon>Batrachochytrium</taxon>
    </lineage>
</organism>
<dbReference type="Proteomes" id="UP000007241">
    <property type="component" value="Unassembled WGS sequence"/>
</dbReference>
<proteinExistence type="predicted"/>
<dbReference type="AlphaFoldDB" id="F4P725"/>
<name>F4P725_BATDJ</name>
<evidence type="ECO:0000256" key="1">
    <source>
        <dbReference type="SAM" id="SignalP"/>
    </source>
</evidence>
<gene>
    <name evidence="2" type="ORF">BATDEDRAFT_90233</name>
</gene>
<feature type="chain" id="PRO_5003319855" evidence="1">
    <location>
        <begin position="18"/>
        <end position="79"/>
    </location>
</feature>
<evidence type="ECO:0000313" key="3">
    <source>
        <dbReference type="Proteomes" id="UP000007241"/>
    </source>
</evidence>
<dbReference type="RefSeq" id="XP_006680526.1">
    <property type="nucleotide sequence ID" value="XM_006680463.1"/>
</dbReference>
<accession>F4P725</accession>